<comment type="caution">
    <text evidence="1">The sequence shown here is derived from an EMBL/GenBank/DDBJ whole genome shotgun (WGS) entry which is preliminary data.</text>
</comment>
<proteinExistence type="predicted"/>
<dbReference type="Proteomes" id="UP000018208">
    <property type="component" value="Unassembled WGS sequence"/>
</dbReference>
<dbReference type="RefSeq" id="XP_067767416.1">
    <property type="nucleotide sequence ID" value="XM_067906099.1"/>
</dbReference>
<organism evidence="1 2">
    <name type="scientific">Spironucleus salmonicida</name>
    <dbReference type="NCBI Taxonomy" id="348837"/>
    <lineage>
        <taxon>Eukaryota</taxon>
        <taxon>Metamonada</taxon>
        <taxon>Diplomonadida</taxon>
        <taxon>Hexamitidae</taxon>
        <taxon>Hexamitinae</taxon>
        <taxon>Spironucleus</taxon>
    </lineage>
</organism>
<accession>A0A9P8LZ50</accession>
<sequence>MSNYPNLNTPRISTKQNVLFTPAAINSPHSNTPTNDLLRARVDTPNTPQYGDKKVCMDISSPTLKQQYQNQQLVIQPGIQYQQQNIQPNQIMSIQNQSIHNQPIHSQNNIILTKISRPVLPSYHQKFYDSLNLDQKLQFFGGHVNQQTQNQKWNGEATILQLDIKSSSQEKLDSVKQQQIQSHMSQPQITLPAPVSQLQPTNGYQLTSDIQSVLKQNILEQPISTSDTQKLNRSQFYQDVKQSLFQKSQSYKMLETFKELYNYYQISPSYEEIQLNPVLVSDLQISNEFGQISFSQKVDISDIMPDSIKISFGDFILPPKLASKAFIVVLYGIYVENDTNTTLFELQATSRNLKFIHYNSKLKKLVMSSQ</sequence>
<dbReference type="AlphaFoldDB" id="A0A9P8LZ50"/>
<evidence type="ECO:0000313" key="1">
    <source>
        <dbReference type="EMBL" id="KAH0576643.1"/>
    </source>
</evidence>
<reference evidence="1 2" key="1">
    <citation type="journal article" date="2014" name="PLoS Genet.">
        <title>The Genome of Spironucleus salmonicida Highlights a Fish Pathogen Adapted to Fluctuating Environments.</title>
        <authorList>
            <person name="Xu F."/>
            <person name="Jerlstrom-Hultqvist J."/>
            <person name="Einarsson E."/>
            <person name="Astvaldsson A."/>
            <person name="Svard S.G."/>
            <person name="Andersson J.O."/>
        </authorList>
    </citation>
    <scope>NUCLEOTIDE SEQUENCE [LARGE SCALE GENOMIC DNA]</scope>
    <source>
        <strain evidence="1 2">ATCC 50377</strain>
    </source>
</reference>
<dbReference type="GeneID" id="94296230"/>
<dbReference type="EMBL" id="AUWU02000002">
    <property type="protein sequence ID" value="KAH0576643.1"/>
    <property type="molecule type" value="Genomic_DNA"/>
</dbReference>
<keyword evidence="2" id="KW-1185">Reference proteome</keyword>
<dbReference type="KEGG" id="ssao:94296230"/>
<evidence type="ECO:0000313" key="2">
    <source>
        <dbReference type="Proteomes" id="UP000018208"/>
    </source>
</evidence>
<gene>
    <name evidence="1" type="ORF">SS50377_22207</name>
</gene>
<protein>
    <submittedName>
        <fullName evidence="1">Uncharacterized protein</fullName>
    </submittedName>
</protein>
<name>A0A9P8LZ50_9EUKA</name>